<evidence type="ECO:0000256" key="2">
    <source>
        <dbReference type="SAM" id="SignalP"/>
    </source>
</evidence>
<reference evidence="4" key="1">
    <citation type="journal article" date="2017" name="Genome Announc.">
        <title>Complete Genome Sequence of Mycobacterium stephanolepidis.</title>
        <authorList>
            <person name="Fukano H."/>
            <person name="Yoshida M."/>
            <person name="Katayama Y."/>
            <person name="Omatsu T."/>
            <person name="Mizutani T."/>
            <person name="Kurata O."/>
            <person name="Wada S."/>
            <person name="Hoshino Y."/>
        </authorList>
    </citation>
    <scope>NUCLEOTIDE SEQUENCE [LARGE SCALE GENOMIC DNA]</scope>
    <source>
        <strain evidence="4">NJB0901</strain>
    </source>
</reference>
<dbReference type="EMBL" id="AP018165">
    <property type="protein sequence ID" value="BAX97335.1"/>
    <property type="molecule type" value="Genomic_DNA"/>
</dbReference>
<name>A0A1Z4EWJ5_9MYCO</name>
<dbReference type="PROSITE" id="PS51257">
    <property type="entry name" value="PROKAR_LIPOPROTEIN"/>
    <property type="match status" value="1"/>
</dbReference>
<evidence type="ECO:0000313" key="4">
    <source>
        <dbReference type="Proteomes" id="UP000217954"/>
    </source>
</evidence>
<accession>A0A1Z4EWJ5</accession>
<reference evidence="3 4" key="2">
    <citation type="journal article" date="2017" name="Int. J. Syst. Evol. Microbiol.">
        <title>Mycobacterium stephanolepidis sp. nov., a rapidly growing species related to Mycobacterium chelonae, isolated from marine teleost fish, Stephanolepis cirrhifer.</title>
        <authorList>
            <person name="Fukano H."/>
            <person name="Wada S."/>
            <person name="Kurata O."/>
            <person name="Katayama K."/>
            <person name="Fujiwara N."/>
            <person name="Hoshino Y."/>
        </authorList>
    </citation>
    <scope>NUCLEOTIDE SEQUENCE [LARGE SCALE GENOMIC DNA]</scope>
    <source>
        <strain evidence="3 4">NJB0901</strain>
    </source>
</reference>
<evidence type="ECO:0008006" key="5">
    <source>
        <dbReference type="Google" id="ProtNLM"/>
    </source>
</evidence>
<dbReference type="InterPro" id="IPR024520">
    <property type="entry name" value="DUF3558"/>
</dbReference>
<organism evidence="3 4">
    <name type="scientific">[Mycobacterium] stephanolepidis</name>
    <dbReference type="NCBI Taxonomy" id="1520670"/>
    <lineage>
        <taxon>Bacteria</taxon>
        <taxon>Bacillati</taxon>
        <taxon>Actinomycetota</taxon>
        <taxon>Actinomycetes</taxon>
        <taxon>Mycobacteriales</taxon>
        <taxon>Mycobacteriaceae</taxon>
        <taxon>Mycobacteroides</taxon>
    </lineage>
</organism>
<dbReference type="AlphaFoldDB" id="A0A1Z4EWJ5"/>
<evidence type="ECO:0000313" key="3">
    <source>
        <dbReference type="EMBL" id="BAX97335.1"/>
    </source>
</evidence>
<feature type="compositionally biased region" description="Low complexity" evidence="1">
    <location>
        <begin position="51"/>
        <end position="62"/>
    </location>
</feature>
<dbReference type="Pfam" id="PF12079">
    <property type="entry name" value="DUF3558"/>
    <property type="match status" value="1"/>
</dbReference>
<dbReference type="KEGG" id="mste:MSTE_02019"/>
<evidence type="ECO:0000256" key="1">
    <source>
        <dbReference type="SAM" id="MobiDB-lite"/>
    </source>
</evidence>
<gene>
    <name evidence="3" type="ORF">MSTE_02019</name>
</gene>
<keyword evidence="4" id="KW-1185">Reference proteome</keyword>
<protein>
    <recommendedName>
        <fullName evidence="5">DUF3558 domain-containing protein</fullName>
    </recommendedName>
</protein>
<dbReference type="Proteomes" id="UP000217954">
    <property type="component" value="Chromosome"/>
</dbReference>
<dbReference type="OrthoDB" id="4762099at2"/>
<feature type="region of interest" description="Disordered" evidence="1">
    <location>
        <begin position="31"/>
        <end position="62"/>
    </location>
</feature>
<feature type="signal peptide" evidence="2">
    <location>
        <begin position="1"/>
        <end position="21"/>
    </location>
</feature>
<proteinExistence type="predicted"/>
<feature type="chain" id="PRO_5039531464" description="DUF3558 domain-containing protein" evidence="2">
    <location>
        <begin position="22"/>
        <end position="198"/>
    </location>
</feature>
<sequence>MRAFLTVVVATGLCLAAAACSGGVTGTPVAGSSSGTSSSIGAPAPLPGVSPPTTAAPNPNVTGTTFDGCASVTDTEAQSWQLDPASKVDLAGKLFSENGRGCRWIGSQGDLKVYAIDGSLSQWDKPIARYDRQEKITIGSRTGWLLHNVNQAICSVALPSQNGIATVQVDLNSELTKARYDQCPLAVQIATTVEPRIP</sequence>
<keyword evidence="2" id="KW-0732">Signal</keyword>
<feature type="compositionally biased region" description="Low complexity" evidence="1">
    <location>
        <begin position="31"/>
        <end position="43"/>
    </location>
</feature>
<dbReference type="RefSeq" id="WP_096500850.1">
    <property type="nucleotide sequence ID" value="NZ_AP018165.1"/>
</dbReference>